<dbReference type="EMBL" id="JADOFV010000004">
    <property type="protein sequence ID" value="MBF7127593.1"/>
    <property type="molecule type" value="Genomic_DNA"/>
</dbReference>
<sequence length="136" mass="15625">MDNLITYLCNYAFDHDIGYQLDKISYDPEDASFYLNLTNTVYINMNYKNEEEVPFQFAHEISHALNGDKGSNNFSANSVYSKEEYKANKRATKILLEYCNLNGLTFYNSTEFMDAFGIPSKAGYVIDNVFEEKVGI</sequence>
<dbReference type="Proteomes" id="UP000743107">
    <property type="component" value="Unassembled WGS sequence"/>
</dbReference>
<evidence type="ECO:0000313" key="2">
    <source>
        <dbReference type="EMBL" id="MBF7127593.1"/>
    </source>
</evidence>
<dbReference type="InterPro" id="IPR010359">
    <property type="entry name" value="IrrE_HExxH"/>
</dbReference>
<dbReference type="Gene3D" id="1.10.10.2910">
    <property type="match status" value="1"/>
</dbReference>
<name>A0AA40X9T8_PEDPE</name>
<feature type="domain" description="IrrE N-terminal-like" evidence="1">
    <location>
        <begin position="29"/>
        <end position="103"/>
    </location>
</feature>
<evidence type="ECO:0000313" key="3">
    <source>
        <dbReference type="Proteomes" id="UP000743107"/>
    </source>
</evidence>
<dbReference type="AlphaFoldDB" id="A0AA40X9T8"/>
<dbReference type="RefSeq" id="WP_195751982.1">
    <property type="nucleotide sequence ID" value="NZ_JADOFV010000004.1"/>
</dbReference>
<accession>A0AA40X9T8</accession>
<gene>
    <name evidence="2" type="ORF">ITQ97_07230</name>
</gene>
<protein>
    <submittedName>
        <fullName evidence="2">ImmA/IrrE family metallo-endopeptidase</fullName>
    </submittedName>
</protein>
<proteinExistence type="predicted"/>
<evidence type="ECO:0000259" key="1">
    <source>
        <dbReference type="Pfam" id="PF06114"/>
    </source>
</evidence>
<organism evidence="2 3">
    <name type="scientific">Pediococcus pentosaceus</name>
    <dbReference type="NCBI Taxonomy" id="1255"/>
    <lineage>
        <taxon>Bacteria</taxon>
        <taxon>Bacillati</taxon>
        <taxon>Bacillota</taxon>
        <taxon>Bacilli</taxon>
        <taxon>Lactobacillales</taxon>
        <taxon>Lactobacillaceae</taxon>
        <taxon>Pediococcus</taxon>
    </lineage>
</organism>
<dbReference type="Pfam" id="PF06114">
    <property type="entry name" value="Peptidase_M78"/>
    <property type="match status" value="1"/>
</dbReference>
<reference evidence="2" key="1">
    <citation type="submission" date="2020-11" db="EMBL/GenBank/DDBJ databases">
        <title>Antibiotic susceptibility profiles of Pediococcus pentosaceus from various origins and their implications for the safety assessment of strains with food-technology applications.</title>
        <authorList>
            <person name="Shani N."/>
            <person name="Oberhaensli S."/>
            <person name="Arias E."/>
        </authorList>
    </citation>
    <scope>NUCLEOTIDE SEQUENCE</scope>
    <source>
        <strain evidence="2">FAM 19164</strain>
    </source>
</reference>
<comment type="caution">
    <text evidence="2">The sequence shown here is derived from an EMBL/GenBank/DDBJ whole genome shotgun (WGS) entry which is preliminary data.</text>
</comment>